<evidence type="ECO:0000313" key="1">
    <source>
        <dbReference type="EMBL" id="WZU64067.1"/>
    </source>
</evidence>
<proteinExistence type="predicted"/>
<organism evidence="1 2">
    <name type="scientific">Yoonia algicola</name>
    <dbReference type="NCBI Taxonomy" id="3137368"/>
    <lineage>
        <taxon>Bacteria</taxon>
        <taxon>Pseudomonadati</taxon>
        <taxon>Pseudomonadota</taxon>
        <taxon>Alphaproteobacteria</taxon>
        <taxon>Rhodobacterales</taxon>
        <taxon>Paracoccaceae</taxon>
        <taxon>Yoonia</taxon>
    </lineage>
</organism>
<dbReference type="AlphaFoldDB" id="A0AAN0NFL5"/>
<reference evidence="1 2" key="1">
    <citation type="submission" date="2024-04" db="EMBL/GenBank/DDBJ databases">
        <title>Phylogenomic analyses of a clade within the roseobacter group suggest taxonomic reassignments of species of the genera Aestuariivita, Citreicella, Loktanella, Nautella, Pelagibaca, Ruegeria, Thalassobius, Thiobacimonas and Tropicibacter, and the proposal o.</title>
        <authorList>
            <person name="Jeon C.O."/>
        </authorList>
    </citation>
    <scope>NUCLEOTIDE SEQUENCE [LARGE SCALE GENOMIC DNA]</scope>
    <source>
        <strain evidence="1 2">G8-12</strain>
    </source>
</reference>
<dbReference type="KEGG" id="yag:AABB28_01775"/>
<protein>
    <submittedName>
        <fullName evidence="1">Entericidin A/B family lipoprotein</fullName>
    </submittedName>
</protein>
<keyword evidence="2" id="KW-1185">Reference proteome</keyword>
<gene>
    <name evidence="1" type="ORF">AABB28_01775</name>
</gene>
<dbReference type="Proteomes" id="UP001451782">
    <property type="component" value="Chromosome"/>
</dbReference>
<name>A0AAN0NFL5_9RHOB</name>
<dbReference type="RefSeq" id="WP_055688098.1">
    <property type="nucleotide sequence ID" value="NZ_CP151762.1"/>
</dbReference>
<dbReference type="EMBL" id="CP151762">
    <property type="protein sequence ID" value="WZU64067.1"/>
    <property type="molecule type" value="Genomic_DNA"/>
</dbReference>
<sequence length="37" mass="3784">MTRIALIIAILGLSACETVQGVGRDITNAGAAIDRSL</sequence>
<evidence type="ECO:0000313" key="2">
    <source>
        <dbReference type="Proteomes" id="UP001451782"/>
    </source>
</evidence>
<accession>A0AAN0NFL5</accession>
<keyword evidence="1" id="KW-0449">Lipoprotein</keyword>
<dbReference type="PROSITE" id="PS51257">
    <property type="entry name" value="PROKAR_LIPOPROTEIN"/>
    <property type="match status" value="1"/>
</dbReference>